<name>A0A916VU46_9HYPH</name>
<keyword evidence="5" id="KW-1185">Reference proteome</keyword>
<dbReference type="InterPro" id="IPR036249">
    <property type="entry name" value="Thioredoxin-like_sf"/>
</dbReference>
<protein>
    <submittedName>
        <fullName evidence="4">Glutathione S-transferase</fullName>
    </submittedName>
</protein>
<gene>
    <name evidence="4" type="ORF">GCM10011499_04130</name>
</gene>
<dbReference type="PANTHER" id="PTHR43969">
    <property type="entry name" value="GLUTATHIONE S TRANSFERASE D10, ISOFORM A-RELATED"/>
    <property type="match status" value="1"/>
</dbReference>
<evidence type="ECO:0000256" key="1">
    <source>
        <dbReference type="ARBA" id="ARBA00011738"/>
    </source>
</evidence>
<comment type="subunit">
    <text evidence="1">Homodimer.</text>
</comment>
<dbReference type="PROSITE" id="PS50405">
    <property type="entry name" value="GST_CTER"/>
    <property type="match status" value="1"/>
</dbReference>
<proteinExistence type="predicted"/>
<dbReference type="OrthoDB" id="9794721at2"/>
<evidence type="ECO:0000313" key="5">
    <source>
        <dbReference type="Proteomes" id="UP000596977"/>
    </source>
</evidence>
<dbReference type="PROSITE" id="PS50404">
    <property type="entry name" value="GST_NTER"/>
    <property type="match status" value="1"/>
</dbReference>
<evidence type="ECO:0000313" key="4">
    <source>
        <dbReference type="EMBL" id="GGA37920.1"/>
    </source>
</evidence>
<reference evidence="4 5" key="1">
    <citation type="journal article" date="2014" name="Int. J. Syst. Evol. Microbiol.">
        <title>Complete genome sequence of Corynebacterium casei LMG S-19264T (=DSM 44701T), isolated from a smear-ripened cheese.</title>
        <authorList>
            <consortium name="US DOE Joint Genome Institute (JGI-PGF)"/>
            <person name="Walter F."/>
            <person name="Albersmeier A."/>
            <person name="Kalinowski J."/>
            <person name="Ruckert C."/>
        </authorList>
    </citation>
    <scope>NUCLEOTIDE SEQUENCE [LARGE SCALE GENOMIC DNA]</scope>
    <source>
        <strain evidence="4 5">CGMCC 1.15896</strain>
    </source>
</reference>
<dbReference type="InterPro" id="IPR004045">
    <property type="entry name" value="Glutathione_S-Trfase_N"/>
</dbReference>
<feature type="domain" description="GST N-terminal" evidence="2">
    <location>
        <begin position="1"/>
        <end position="79"/>
    </location>
</feature>
<feature type="domain" description="GST C-terminal" evidence="3">
    <location>
        <begin position="88"/>
        <end position="226"/>
    </location>
</feature>
<dbReference type="PANTHER" id="PTHR43969:SF9">
    <property type="entry name" value="GLUTATHIONE S TRANSFERASE D10, ISOFORM A-RELATED"/>
    <property type="match status" value="1"/>
</dbReference>
<dbReference type="GO" id="GO:0006749">
    <property type="term" value="P:glutathione metabolic process"/>
    <property type="evidence" value="ECO:0007669"/>
    <property type="project" value="TreeGrafter"/>
</dbReference>
<sequence>MAKLLHHKLDPACRLIRLMLGEYGVDIELVEISPWRRDPDFLELNPAASLPVMLDSPFPPVIGILATIAHIESNFGPEGPVESLLPDNPSQRAETWRLVEWALIKLENEVTGYLLEEKLVKRDLRSGAPDPAVLRIAKANLNEHLAYFSWLLATRHWLAGDNMTLADFALAAHFSTLDYMGDIDWDKAGEAKDWYARIKSRPAFRTILTDRVVGMPATKTYADLDF</sequence>
<dbReference type="GO" id="GO:0004364">
    <property type="term" value="F:glutathione transferase activity"/>
    <property type="evidence" value="ECO:0007669"/>
    <property type="project" value="TreeGrafter"/>
</dbReference>
<dbReference type="InterPro" id="IPR004046">
    <property type="entry name" value="GST_C"/>
</dbReference>
<dbReference type="CDD" id="cd00570">
    <property type="entry name" value="GST_N_family"/>
    <property type="match status" value="1"/>
</dbReference>
<dbReference type="SUPFAM" id="SSF52833">
    <property type="entry name" value="Thioredoxin-like"/>
    <property type="match status" value="1"/>
</dbReference>
<evidence type="ECO:0000259" key="3">
    <source>
        <dbReference type="PROSITE" id="PS50405"/>
    </source>
</evidence>
<organism evidence="4 5">
    <name type="scientific">Pelagibacterium lentulum</name>
    <dbReference type="NCBI Taxonomy" id="2029865"/>
    <lineage>
        <taxon>Bacteria</taxon>
        <taxon>Pseudomonadati</taxon>
        <taxon>Pseudomonadota</taxon>
        <taxon>Alphaproteobacteria</taxon>
        <taxon>Hyphomicrobiales</taxon>
        <taxon>Devosiaceae</taxon>
        <taxon>Pelagibacterium</taxon>
    </lineage>
</organism>
<dbReference type="Gene3D" id="1.20.1050.10">
    <property type="match status" value="1"/>
</dbReference>
<dbReference type="Pfam" id="PF00043">
    <property type="entry name" value="GST_C"/>
    <property type="match status" value="1"/>
</dbReference>
<accession>A0A916VU46</accession>
<evidence type="ECO:0000259" key="2">
    <source>
        <dbReference type="PROSITE" id="PS50404"/>
    </source>
</evidence>
<dbReference type="InterPro" id="IPR010987">
    <property type="entry name" value="Glutathione-S-Trfase_C-like"/>
</dbReference>
<dbReference type="CDD" id="cd00299">
    <property type="entry name" value="GST_C_family"/>
    <property type="match status" value="1"/>
</dbReference>
<dbReference type="AlphaFoldDB" id="A0A916VU46"/>
<dbReference type="SUPFAM" id="SSF47616">
    <property type="entry name" value="GST C-terminal domain-like"/>
    <property type="match status" value="1"/>
</dbReference>
<comment type="caution">
    <text evidence="4">The sequence shown here is derived from an EMBL/GenBank/DDBJ whole genome shotgun (WGS) entry which is preliminary data.</text>
</comment>
<dbReference type="SFLD" id="SFLDS00019">
    <property type="entry name" value="Glutathione_Transferase_(cytos"/>
    <property type="match status" value="1"/>
</dbReference>
<dbReference type="RefSeq" id="WP_127073537.1">
    <property type="nucleotide sequence ID" value="NZ_BMKB01000001.1"/>
</dbReference>
<dbReference type="InterPro" id="IPR040079">
    <property type="entry name" value="Glutathione_S-Trfase"/>
</dbReference>
<dbReference type="Gene3D" id="3.40.30.10">
    <property type="entry name" value="Glutaredoxin"/>
    <property type="match status" value="1"/>
</dbReference>
<dbReference type="InterPro" id="IPR036282">
    <property type="entry name" value="Glutathione-S-Trfase_C_sf"/>
</dbReference>
<dbReference type="Pfam" id="PF13417">
    <property type="entry name" value="GST_N_3"/>
    <property type="match status" value="1"/>
</dbReference>
<dbReference type="Proteomes" id="UP000596977">
    <property type="component" value="Unassembled WGS sequence"/>
</dbReference>
<dbReference type="EMBL" id="BMKB01000001">
    <property type="protein sequence ID" value="GGA37920.1"/>
    <property type="molecule type" value="Genomic_DNA"/>
</dbReference>